<proteinExistence type="inferred from homology"/>
<evidence type="ECO:0000313" key="5">
    <source>
        <dbReference type="Proteomes" id="UP001500227"/>
    </source>
</evidence>
<keyword evidence="2" id="KW-0449">Lipoprotein</keyword>
<dbReference type="Gene3D" id="2.20.200.10">
    <property type="entry name" value="Outer membrane efflux proteins (OEP)"/>
    <property type="match status" value="1"/>
</dbReference>
<evidence type="ECO:0000256" key="1">
    <source>
        <dbReference type="ARBA" id="ARBA00007613"/>
    </source>
</evidence>
<gene>
    <name evidence="4" type="ORF">GCM10023337_01910</name>
</gene>
<dbReference type="PROSITE" id="PS51257">
    <property type="entry name" value="PROKAR_LIPOPROTEIN"/>
    <property type="match status" value="1"/>
</dbReference>
<dbReference type="InterPro" id="IPR010131">
    <property type="entry name" value="MdtP/NodT-like"/>
</dbReference>
<reference evidence="5" key="1">
    <citation type="journal article" date="2019" name="Int. J. Syst. Evol. Microbiol.">
        <title>The Global Catalogue of Microorganisms (GCM) 10K type strain sequencing project: providing services to taxonomists for standard genome sequencing and annotation.</title>
        <authorList>
            <consortium name="The Broad Institute Genomics Platform"/>
            <consortium name="The Broad Institute Genome Sequencing Center for Infectious Disease"/>
            <person name="Wu L."/>
            <person name="Ma J."/>
        </authorList>
    </citation>
    <scope>NUCLEOTIDE SEQUENCE [LARGE SCALE GENOMIC DNA]</scope>
    <source>
        <strain evidence="5">JCM 18423</strain>
    </source>
</reference>
<dbReference type="SUPFAM" id="SSF56954">
    <property type="entry name" value="Outer membrane efflux proteins (OEP)"/>
    <property type="match status" value="1"/>
</dbReference>
<keyword evidence="2" id="KW-0812">Transmembrane</keyword>
<accession>A0ABP9LWX1</accession>
<evidence type="ECO:0000256" key="3">
    <source>
        <dbReference type="SAM" id="Coils"/>
    </source>
</evidence>
<name>A0ABP9LWX1_9BURK</name>
<organism evidence="4 5">
    <name type="scientific">Paenalcaligenes hermetiae</name>
    <dbReference type="NCBI Taxonomy" id="1157987"/>
    <lineage>
        <taxon>Bacteria</taxon>
        <taxon>Pseudomonadati</taxon>
        <taxon>Pseudomonadota</taxon>
        <taxon>Betaproteobacteria</taxon>
        <taxon>Burkholderiales</taxon>
        <taxon>Alcaligenaceae</taxon>
        <taxon>Paenalcaligenes</taxon>
    </lineage>
</organism>
<keyword evidence="2" id="KW-0472">Membrane</keyword>
<evidence type="ECO:0000256" key="2">
    <source>
        <dbReference type="RuleBase" id="RU362097"/>
    </source>
</evidence>
<protein>
    <submittedName>
        <fullName evidence="4">Efflux transporter outer membrane subunit</fullName>
    </submittedName>
</protein>
<sequence length="461" mass="50266">MMRWYKTVIACGVIILAGCAVGPDYVRPNIDVNDEYAHSLAADRSAWVPATPLGQATDQWWQRFNDDQLAHWIQELFEHNQNLAQAEARYRQAQAALGQARAGLFPTLDMGASGQRAGSGQSAPTNQYNLNASVSWELDVWGRVRRSVEANQANLAASQADLAATRLSLASTFAQSYFQAKYVRAAQQLYDQTIAAYERSLAMNQQRLAVGMVSVADVAAAQSQLENARVQRLALDRQWGQLRNAMAVLLGRVPSHFALQADAVFSALPSVPVGLPVQLLLQRPDVAAAEQRMAAANAQIGVAKAAWLPNLSLSAQGGYRSGSWSDWISVPARFWSLGPALALSIFDGGARTARVNEAMAAYDAQAAAYKQTVLEAVREVEDALVQWHGLHKELTNQQRALDAARVSLQLTRNQYEAGLIDYLSVVQVETNALNAERAMLSLQSELFIAATKLMTALGGQW</sequence>
<keyword evidence="2" id="KW-1134">Transmembrane beta strand</keyword>
<comment type="caution">
    <text evidence="4">The sequence shown here is derived from an EMBL/GenBank/DDBJ whole genome shotgun (WGS) entry which is preliminary data.</text>
</comment>
<dbReference type="InterPro" id="IPR003423">
    <property type="entry name" value="OMP_efflux"/>
</dbReference>
<dbReference type="Pfam" id="PF02321">
    <property type="entry name" value="OEP"/>
    <property type="match status" value="2"/>
</dbReference>
<evidence type="ECO:0000313" key="4">
    <source>
        <dbReference type="EMBL" id="GAA5084406.1"/>
    </source>
</evidence>
<feature type="coiled-coil region" evidence="3">
    <location>
        <begin position="69"/>
        <end position="103"/>
    </location>
</feature>
<dbReference type="Gene3D" id="1.20.1600.10">
    <property type="entry name" value="Outer membrane efflux proteins (OEP)"/>
    <property type="match status" value="1"/>
</dbReference>
<keyword evidence="2" id="KW-0564">Palmitate</keyword>
<comment type="similarity">
    <text evidence="1 2">Belongs to the outer membrane factor (OMF) (TC 1.B.17) family.</text>
</comment>
<dbReference type="EMBL" id="BAABKD010000001">
    <property type="protein sequence ID" value="GAA5084406.1"/>
    <property type="molecule type" value="Genomic_DNA"/>
</dbReference>
<comment type="subcellular location">
    <subcellularLocation>
        <location evidence="2">Cell membrane</location>
        <topology evidence="2">Lipid-anchor</topology>
    </subcellularLocation>
</comment>
<dbReference type="Proteomes" id="UP001500227">
    <property type="component" value="Unassembled WGS sequence"/>
</dbReference>
<dbReference type="NCBIfam" id="TIGR01845">
    <property type="entry name" value="outer_NodT"/>
    <property type="match status" value="1"/>
</dbReference>
<keyword evidence="3" id="KW-0175">Coiled coil</keyword>
<dbReference type="RefSeq" id="WP_300647137.1">
    <property type="nucleotide sequence ID" value="NZ_BAABKD010000001.1"/>
</dbReference>
<dbReference type="PANTHER" id="PTHR30203">
    <property type="entry name" value="OUTER MEMBRANE CATION EFFLUX PROTEIN"/>
    <property type="match status" value="1"/>
</dbReference>
<keyword evidence="5" id="KW-1185">Reference proteome</keyword>
<dbReference type="PANTHER" id="PTHR30203:SF33">
    <property type="entry name" value="BLR4455 PROTEIN"/>
    <property type="match status" value="1"/>
</dbReference>